<reference evidence="2 3" key="1">
    <citation type="submission" date="2009-06" db="EMBL/GenBank/DDBJ databases">
        <title>The Genome Sequence of Loxodonta africana (African elephant).</title>
        <authorList>
            <person name="Di Palma F."/>
            <person name="Heiman D."/>
            <person name="Young S."/>
            <person name="Johnson J."/>
            <person name="Lander E.S."/>
            <person name="Lindblad-Toh K."/>
        </authorList>
    </citation>
    <scope>NUCLEOTIDE SEQUENCE [LARGE SCALE GENOMIC DNA]</scope>
    <source>
        <strain evidence="2 3">Isolate ISIS603380</strain>
    </source>
</reference>
<dbReference type="eggNOG" id="ENOG502S4DM">
    <property type="taxonomic scope" value="Eukaryota"/>
</dbReference>
<dbReference type="AlphaFoldDB" id="G3U0I4"/>
<dbReference type="PANTHER" id="PTHR31206:SF9">
    <property type="entry name" value="PROTEIN FAM177B"/>
    <property type="match status" value="1"/>
</dbReference>
<dbReference type="GeneTree" id="ENSGT00390000016736"/>
<dbReference type="Proteomes" id="UP000007646">
    <property type="component" value="Unassembled WGS sequence"/>
</dbReference>
<dbReference type="FunCoup" id="G3U0I4">
    <property type="interactions" value="1"/>
</dbReference>
<reference evidence="2" key="2">
    <citation type="submission" date="2025-08" db="UniProtKB">
        <authorList>
            <consortium name="Ensembl"/>
        </authorList>
    </citation>
    <scope>IDENTIFICATION</scope>
    <source>
        <strain evidence="2">Isolate ISIS603380</strain>
    </source>
</reference>
<dbReference type="InParanoid" id="G3U0I4"/>
<organism evidence="2 3">
    <name type="scientific">Loxodonta africana</name>
    <name type="common">African elephant</name>
    <dbReference type="NCBI Taxonomy" id="9785"/>
    <lineage>
        <taxon>Eukaryota</taxon>
        <taxon>Metazoa</taxon>
        <taxon>Chordata</taxon>
        <taxon>Craniata</taxon>
        <taxon>Vertebrata</taxon>
        <taxon>Euteleostomi</taxon>
        <taxon>Mammalia</taxon>
        <taxon>Eutheria</taxon>
        <taxon>Afrotheria</taxon>
        <taxon>Proboscidea</taxon>
        <taxon>Elephantidae</taxon>
        <taxon>Loxodonta</taxon>
    </lineage>
</organism>
<feature type="compositionally biased region" description="Basic and acidic residues" evidence="1">
    <location>
        <begin position="120"/>
        <end position="132"/>
    </location>
</feature>
<feature type="region of interest" description="Disordered" evidence="1">
    <location>
        <begin position="1"/>
        <end position="21"/>
    </location>
</feature>
<dbReference type="InterPro" id="IPR028260">
    <property type="entry name" value="FAM177"/>
</dbReference>
<dbReference type="HOGENOM" id="CLU_081605_1_0_1"/>
<keyword evidence="3" id="KW-1185">Reference proteome</keyword>
<dbReference type="Ensembl" id="ENSLAFT00000030265.1">
    <property type="protein sequence ID" value="ENSLAFP00000021342.1"/>
    <property type="gene ID" value="ENSLAFG00000025794.1"/>
</dbReference>
<gene>
    <name evidence="2" type="primary">FAM177B</name>
</gene>
<name>G3U0I4_LOXAF</name>
<reference evidence="2" key="3">
    <citation type="submission" date="2025-09" db="UniProtKB">
        <authorList>
            <consortium name="Ensembl"/>
        </authorList>
    </citation>
    <scope>IDENTIFICATION</scope>
    <source>
        <strain evidence="2">Isolate ISIS603380</strain>
    </source>
</reference>
<feature type="region of interest" description="Disordered" evidence="1">
    <location>
        <begin position="106"/>
        <end position="146"/>
    </location>
</feature>
<accession>G3U0I4</accession>
<dbReference type="Pfam" id="PF14774">
    <property type="entry name" value="FAM177"/>
    <property type="match status" value="1"/>
</dbReference>
<evidence type="ECO:0000256" key="1">
    <source>
        <dbReference type="SAM" id="MobiDB-lite"/>
    </source>
</evidence>
<evidence type="ECO:0000313" key="2">
    <source>
        <dbReference type="Ensembl" id="ENSLAFP00000021342.1"/>
    </source>
</evidence>
<evidence type="ECO:0000313" key="3">
    <source>
        <dbReference type="Proteomes" id="UP000007646"/>
    </source>
</evidence>
<protein>
    <submittedName>
        <fullName evidence="2">Family with sequence similarity 177 member B</fullName>
    </submittedName>
</protein>
<dbReference type="OMA" id="YYRTQNQ"/>
<proteinExistence type="predicted"/>
<dbReference type="PANTHER" id="PTHR31206">
    <property type="entry name" value="LP10445P"/>
    <property type="match status" value="1"/>
</dbReference>
<sequence>MEKEHFQQLEVENSGHSKRTTPRRIIHFVDGDIMEEYSRMNSTPDHTKLSWGSYLRFWAGRIASTSFSTCEFLGERFAVLFGLDQPKYQYMLNEYYRTQNKELDREVERNGAEAQSADVPNEKCHLQARGRDYGTQQQDTAEGVPR</sequence>